<dbReference type="GO" id="GO:0050775">
    <property type="term" value="P:positive regulation of dendrite morphogenesis"/>
    <property type="evidence" value="ECO:0007669"/>
    <property type="project" value="UniProtKB-ARBA"/>
</dbReference>
<dbReference type="InterPro" id="IPR013783">
    <property type="entry name" value="Ig-like_fold"/>
</dbReference>
<proteinExistence type="predicted"/>
<dbReference type="EMBL" id="JAHKSW010000006">
    <property type="protein sequence ID" value="KAG7330911.1"/>
    <property type="molecule type" value="Genomic_DNA"/>
</dbReference>
<keyword evidence="8" id="KW-0393">Immunoglobulin domain</keyword>
<dbReference type="InterPro" id="IPR007110">
    <property type="entry name" value="Ig-like_dom"/>
</dbReference>
<evidence type="ECO:0000256" key="9">
    <source>
        <dbReference type="ARBA" id="ARBA00057297"/>
    </source>
</evidence>
<feature type="domain" description="Ig-like" evidence="13">
    <location>
        <begin position="112"/>
        <end position="199"/>
    </location>
</feature>
<dbReference type="PANTHER" id="PTHR35971">
    <property type="entry name" value="SI:DKEY-31G6.6"/>
    <property type="match status" value="1"/>
</dbReference>
<evidence type="ECO:0000256" key="8">
    <source>
        <dbReference type="ARBA" id="ARBA00023319"/>
    </source>
</evidence>
<evidence type="ECO:0000256" key="1">
    <source>
        <dbReference type="ARBA" id="ARBA00004555"/>
    </source>
</evidence>
<dbReference type="SMART" id="SM00408">
    <property type="entry name" value="IGc2"/>
    <property type="match status" value="23"/>
</dbReference>
<dbReference type="FunFam" id="2.60.40.10:FF:000502">
    <property type="entry name" value="obscurin-like protein 1 isoform X2"/>
    <property type="match status" value="1"/>
</dbReference>
<evidence type="ECO:0000256" key="2">
    <source>
        <dbReference type="ARBA" id="ARBA00004556"/>
    </source>
</evidence>
<comment type="function">
    <text evidence="9">Core component of the 3M complex, a complex required to regulate microtubule dynamics and genome integrity. It is unclear how the 3M complex regulates microtubules, it could act by controlling the level of a microtubule stabilizer. Acts as a regulator of the Cul7-RING(FBXW8) ubiquitin-protein ligase, playing a critical role in the ubiquitin ligase pathway that regulates Golgi morphogenesis and dendrite patterning in brain. Required to localize CUL7 to the Golgi apparatus in neurons.</text>
</comment>
<evidence type="ECO:0000256" key="3">
    <source>
        <dbReference type="ARBA" id="ARBA00022490"/>
    </source>
</evidence>
<name>A0A9D3NX75_9TELE</name>
<feature type="domain" description="Ig-like" evidence="13">
    <location>
        <begin position="766"/>
        <end position="854"/>
    </location>
</feature>
<dbReference type="CDD" id="cd00063">
    <property type="entry name" value="FN3"/>
    <property type="match status" value="1"/>
</dbReference>
<dbReference type="GO" id="GO:0007030">
    <property type="term" value="P:Golgi organization"/>
    <property type="evidence" value="ECO:0007669"/>
    <property type="project" value="UniProtKB-ARBA"/>
</dbReference>
<dbReference type="SUPFAM" id="SSF48726">
    <property type="entry name" value="Immunoglobulin"/>
    <property type="match status" value="28"/>
</dbReference>
<dbReference type="Pfam" id="PF07679">
    <property type="entry name" value="I-set"/>
    <property type="match status" value="20"/>
</dbReference>
<dbReference type="FunFam" id="2.60.40.10:FF:000464">
    <property type="entry name" value="Putative obscurin-like protein 1"/>
    <property type="match status" value="1"/>
</dbReference>
<feature type="domain" description="Ig-like" evidence="13">
    <location>
        <begin position="2692"/>
        <end position="2775"/>
    </location>
</feature>
<feature type="domain" description="Ig-like" evidence="13">
    <location>
        <begin position="1673"/>
        <end position="1774"/>
    </location>
</feature>
<evidence type="ECO:0000256" key="12">
    <source>
        <dbReference type="SAM" id="MobiDB-lite"/>
    </source>
</evidence>
<feature type="domain" description="Ig-like" evidence="13">
    <location>
        <begin position="1865"/>
        <end position="1951"/>
    </location>
</feature>
<feature type="domain" description="Ig-like" evidence="13">
    <location>
        <begin position="2508"/>
        <end position="2596"/>
    </location>
</feature>
<dbReference type="InterPro" id="IPR003599">
    <property type="entry name" value="Ig_sub"/>
</dbReference>
<feature type="domain" description="Ig-like" evidence="13">
    <location>
        <begin position="2057"/>
        <end position="2127"/>
    </location>
</feature>
<dbReference type="InterPro" id="IPR036116">
    <property type="entry name" value="FN3_sf"/>
</dbReference>
<dbReference type="PROSITE" id="PS50835">
    <property type="entry name" value="IG_LIKE"/>
    <property type="match status" value="23"/>
</dbReference>
<evidence type="ECO:0000256" key="10">
    <source>
        <dbReference type="ARBA" id="ARBA00063153"/>
    </source>
</evidence>
<dbReference type="SUPFAM" id="SSF49265">
    <property type="entry name" value="Fibronectin type III"/>
    <property type="match status" value="1"/>
</dbReference>
<dbReference type="FunFam" id="2.60.40.10:FF:002120">
    <property type="entry name" value="obscurin-like isoform X3"/>
    <property type="match status" value="1"/>
</dbReference>
<dbReference type="InterPro" id="IPR013098">
    <property type="entry name" value="Ig_I-set"/>
</dbReference>
<dbReference type="OrthoDB" id="9355041at2759"/>
<dbReference type="InterPro" id="IPR052385">
    <property type="entry name" value="Obscurin/Obscurin-like_Reg"/>
</dbReference>
<dbReference type="GO" id="GO:0005794">
    <property type="term" value="C:Golgi apparatus"/>
    <property type="evidence" value="ECO:0007669"/>
    <property type="project" value="UniProtKB-SubCell"/>
</dbReference>
<keyword evidence="3" id="KW-0963">Cytoplasm</keyword>
<evidence type="ECO:0000256" key="4">
    <source>
        <dbReference type="ARBA" id="ARBA00022553"/>
    </source>
</evidence>
<dbReference type="Pfam" id="PF13927">
    <property type="entry name" value="Ig_3"/>
    <property type="match status" value="3"/>
</dbReference>
<feature type="region of interest" description="Disordered" evidence="12">
    <location>
        <begin position="1969"/>
        <end position="1990"/>
    </location>
</feature>
<keyword evidence="15" id="KW-1185">Reference proteome</keyword>
<feature type="domain" description="Ig-like" evidence="13">
    <location>
        <begin position="1042"/>
        <end position="1114"/>
    </location>
</feature>
<feature type="domain" description="Ig-like" evidence="13">
    <location>
        <begin position="674"/>
        <end position="752"/>
    </location>
</feature>
<feature type="domain" description="Ig-like" evidence="13">
    <location>
        <begin position="2781"/>
        <end position="2956"/>
    </location>
</feature>
<comment type="caution">
    <text evidence="14">The sequence shown here is derived from an EMBL/GenBank/DDBJ whole genome shotgun (WGS) entry which is preliminary data.</text>
</comment>
<keyword evidence="4" id="KW-0597">Phosphoprotein</keyword>
<keyword evidence="5" id="KW-0677">Repeat</keyword>
<accession>A0A9D3NX75</accession>
<evidence type="ECO:0000313" key="15">
    <source>
        <dbReference type="Proteomes" id="UP000824219"/>
    </source>
</evidence>
<protein>
    <recommendedName>
        <fullName evidence="11">Obscurin-like protein 1</fullName>
    </recommendedName>
</protein>
<feature type="domain" description="Ig-like" evidence="13">
    <location>
        <begin position="3050"/>
        <end position="3134"/>
    </location>
</feature>
<keyword evidence="6" id="KW-0333">Golgi apparatus</keyword>
<feature type="region of interest" description="Disordered" evidence="12">
    <location>
        <begin position="213"/>
        <end position="232"/>
    </location>
</feature>
<feature type="domain" description="Ig-like" evidence="13">
    <location>
        <begin position="3228"/>
        <end position="3312"/>
    </location>
</feature>
<dbReference type="CDD" id="cd00096">
    <property type="entry name" value="Ig"/>
    <property type="match status" value="3"/>
</dbReference>
<dbReference type="SMART" id="SM00409">
    <property type="entry name" value="IG"/>
    <property type="match status" value="27"/>
</dbReference>
<feature type="domain" description="Ig-like" evidence="13">
    <location>
        <begin position="340"/>
        <end position="426"/>
    </location>
</feature>
<dbReference type="FunFam" id="2.60.40.10:FF:002420">
    <property type="entry name" value="Obscurin-like 1b"/>
    <property type="match status" value="1"/>
</dbReference>
<feature type="domain" description="Ig-like" evidence="13">
    <location>
        <begin position="858"/>
        <end position="948"/>
    </location>
</feature>
<dbReference type="InterPro" id="IPR003961">
    <property type="entry name" value="FN3_dom"/>
</dbReference>
<dbReference type="PANTHER" id="PTHR35971:SF5">
    <property type="entry name" value="OBSCURIN LIKE CYTOSKELETAL ADAPTOR 1"/>
    <property type="match status" value="1"/>
</dbReference>
<feature type="domain" description="Ig-like" evidence="13">
    <location>
        <begin position="8"/>
        <end position="96"/>
    </location>
</feature>
<feature type="domain" description="Ig-like" evidence="13">
    <location>
        <begin position="2601"/>
        <end position="2688"/>
    </location>
</feature>
<evidence type="ECO:0000256" key="5">
    <source>
        <dbReference type="ARBA" id="ARBA00022737"/>
    </source>
</evidence>
<evidence type="ECO:0000256" key="7">
    <source>
        <dbReference type="ARBA" id="ARBA00023157"/>
    </source>
</evidence>
<evidence type="ECO:0000313" key="14">
    <source>
        <dbReference type="EMBL" id="KAG7330911.1"/>
    </source>
</evidence>
<dbReference type="InterPro" id="IPR003598">
    <property type="entry name" value="Ig_sub2"/>
</dbReference>
<dbReference type="Gene3D" id="2.60.40.10">
    <property type="entry name" value="Immunoglobulins"/>
    <property type="match status" value="28"/>
</dbReference>
<evidence type="ECO:0000259" key="13">
    <source>
        <dbReference type="PROSITE" id="PS50835"/>
    </source>
</evidence>
<dbReference type="FunFam" id="2.60.40.10:FF:000241">
    <property type="entry name" value="obscurin-like protein 1 isoform X2"/>
    <property type="match status" value="1"/>
</dbReference>
<keyword evidence="7" id="KW-1015">Disulfide bond</keyword>
<reference evidence="14 15" key="1">
    <citation type="submission" date="2021-06" db="EMBL/GenBank/DDBJ databases">
        <title>Chromosome-level genome assembly of the red-tail catfish (Hemibagrus wyckioides).</title>
        <authorList>
            <person name="Shao F."/>
        </authorList>
    </citation>
    <scope>NUCLEOTIDE SEQUENCE [LARGE SCALE GENOMIC DNA]</scope>
    <source>
        <strain evidence="14">EC202008001</strain>
        <tissue evidence="14">Blood</tissue>
    </source>
</reference>
<feature type="domain" description="Ig-like" evidence="13">
    <location>
        <begin position="2233"/>
        <end position="2308"/>
    </location>
</feature>
<dbReference type="FunFam" id="2.60.40.10:FF:001084">
    <property type="entry name" value="obscurin-like isoform X3"/>
    <property type="match status" value="2"/>
</dbReference>
<dbReference type="GO" id="GO:0048471">
    <property type="term" value="C:perinuclear region of cytoplasm"/>
    <property type="evidence" value="ECO:0007669"/>
    <property type="project" value="UniProtKB-SubCell"/>
</dbReference>
<feature type="domain" description="Ig-like" evidence="13">
    <location>
        <begin position="248"/>
        <end position="331"/>
    </location>
</feature>
<feature type="domain" description="Ig-like" evidence="13">
    <location>
        <begin position="2959"/>
        <end position="3045"/>
    </location>
</feature>
<feature type="domain" description="Ig-like" evidence="13">
    <location>
        <begin position="2324"/>
        <end position="2400"/>
    </location>
</feature>
<organism evidence="14 15">
    <name type="scientific">Hemibagrus wyckioides</name>
    <dbReference type="NCBI Taxonomy" id="337641"/>
    <lineage>
        <taxon>Eukaryota</taxon>
        <taxon>Metazoa</taxon>
        <taxon>Chordata</taxon>
        <taxon>Craniata</taxon>
        <taxon>Vertebrata</taxon>
        <taxon>Euteleostomi</taxon>
        <taxon>Actinopterygii</taxon>
        <taxon>Neopterygii</taxon>
        <taxon>Teleostei</taxon>
        <taxon>Ostariophysi</taxon>
        <taxon>Siluriformes</taxon>
        <taxon>Bagridae</taxon>
        <taxon>Hemibagrus</taxon>
    </lineage>
</organism>
<gene>
    <name evidence="14" type="ORF">KOW79_004880</name>
</gene>
<dbReference type="FunFam" id="2.60.40.10:FF:000211">
    <property type="entry name" value="Obscurin-like protein 1"/>
    <property type="match status" value="15"/>
</dbReference>
<feature type="domain" description="Ig-like" evidence="13">
    <location>
        <begin position="2141"/>
        <end position="2219"/>
    </location>
</feature>
<sequence>MDVFGGAPRFLAYPRPVVVQSGTDAVLKCQISGDPRPAVVWERNNEKIHPGGKYRLFEDGNVYNLIITVVTAEDSGQYICKAKNSIGETYAAATLKVEGEAQEMELREENKPRFLIKPLSTRVGRGEDAVFSCKLWGNPRPEVVWEKDGKKLNEIFESTHFSVGYQDGGWFQLKIFKTRAPDGGVYTCKARNEFGESLAGAVLLVDAGPGHEDEGNRNGYTNGHWKANQGKQRSSRHVVARLKEDPLPASAKVKMFAVTEGKHAKFRCYVTGKPKPEIIWRKDGRIILSGRRYLLYEDREGYFTLKVLYCKQQDNGVYVCAASNTAGQTLSAVHLFVKEPPVRFKQPLNDLEVWEQDLAILECEVPEDSVPITWYLEDRRLQPGAKYGMEEWGTKRRLTIRDMGVDDDGIYLCEMPDGGRSIAEVTVKGTIVRKLPRKVDVLEGENAAFCVEVEEEEMDIHWYKDGTELRETHQTIIKSFGRTHILVFVNTTPQDSGMVVFYVGRSKTSSQLRVKAVRQCPPSCPVGVQINTERANAALLSWVPAQDCRKNPPSGYILERQEIGSPEWLQCLTTDSATSVEILVPVAKIQAPLQDALVPEGQDACFSIELSASVIGTWFWNGTQIQDDERFLIRRSRTHQSLRIRGVRDTDNGAEITFIAYGIRDSAALYIQAPLVKFTPLSEMDRNKFVEVGNPIVLYCELSDPEAQVRWYKNGVELHSVEGLHIQSEGTMRRIVIQSAEFSHSGVFSCDAIDDVIRFNVEVEAPPVRFIALSDMDTNRSIEAGCPILLQCEVSDPSAQVFWYKDETKLLPQSGLDFQSNGTKRALVVEKADFYHSGVYSCKTKGAAVQFSVEIKAPPVRFTAGPETERRKCIEAGGTIVLQCEISDSSGQVRWFKDGKQILTQPGVDFQSEGCIRRLIIESAAISHSGVYRCTTTDDIIEFQVEIRAVPVWFSTVPEVEKNKCIEAGSCFELRCEVSDPTADVHWYKDEAEILTDTGWDIQAEGTMRKLVVQSAEPSHSGLYSCNMPDDSVQFTVDIKAPPVKFSAFPGVVKNQLFEADYPTELHCEISDPPAKVCWYEDGVELLSKGQPHIKMEDTRRKLAVKAAQPSESGWQDSERKDEVIQFNVQDEAPPLELLDVPDVEKSICTVESISTLQQCKILDTTEYNYRLKDEEEILSQDGIEPEPQIKWEVPIRTLSIKSSETPDNGINRPMMPDDHTQFNADKAEQSHSEVYKGETYDDTVQCTVDMKAETFPEIAKTNIIMESLGVTEGSEVAKNKINKESMGFSQEATIPVLAKNKAYVEGLSFTDIPELTTSEILKESLSFTAVPDLDETESTRETLSFTDHLEFSKNKNIKESSSFTSVPDFAKTENTKESLSFTDASNVSKSKSLKESLSFIADPDSAKTENTKESLSFTDSSNGSKNKNLKASLSFIADPVSAKTENTQTSLSFTDRSDFANSELNKESLSLTTVSKLDINENSNESLSFTDCPEFIIQESVSFTAVPDLLMKENMKETSLKQVQHSKYDSTAPLCTYKDEELPQPQCVKQETACSFQEDDRSYFKVQEICTDEDVLAFKVDHEGDLNSSIIQQAFEAAWFTDLGEVSEKNAQIFGHGDISIVRQQDGKNMMSSLTSKEQFAQLSKIPHKEMLAAETKSQSVMYQGQVKAPSPKPVKFAPLPETGRTKIIESGMPLVLQCEILDPDAPVCWFKDGIQLQTKNGLVIQSEDCIRRLVVPTADLGHTGMYNCEAIDDVIKFKVYVKAARLNDSTLTETEENEIISNEADNASVQQKEPIFTTDQVCWYRQEQQQIQECLSAPLTASLTQSKEIRSEEIKSADLSDSGVYSYETKDTNVLSTVDPPVPPVMFSTVTEAQRNISAVVGEPFKLECEVSDAAACVRWYKDGNELSSEAGVLAQSEGTIRKLSVQSAELSHSGTYDCKTDADAVTFNVDIEATSTRLKLLSEMERNRSDELDSPSVSEHESSDSESQVCWYKDGTELISNSGSSIQRDENVMKVPVQSTVLSDTGHFICGSPDDAVPFTMDSQATPVRFSALPEVARNKFIEAGWPIILQCEISESTTQVSWFKDGVPLLPETGLDIKSEGTMRALIIHSAELKHSGMYSCEAGDDHIAFRVDVAAPPVTFAYVPEEQLHRNVVEQDNLVLCCEVSRSNAATQWYKDGVEIQISNKVTMEAEHSKRTLSIQSVQMTDAGTYTCRAGGSALIFKVNVREPPVMIIYPKEDVHLDRHVPEEIVLSCELSRPNGKVTWFKDGQKLQESENMKLKTEGPYRRLKILHSRVEDSGEYVCDTADDSKFFYLSIKEPPVRIVSPSQSQMELCQQMSERMVLSCEISRANASVRWYRNGLEVEENNNLILEVDGVYRRLIIPETTVGDSAEYVCDTVDDSVTFFVNIAEPPVRFIRPWKMAYEVERFVGETIVLDCQVSRSNAEVIWKKNGEEIEENANITITEDGSTRQLTIHSSRLGDTGQYLCDAKDDVMDFSVKINEPPLRFLQKSDMITDRHFSVSDAIVLKCELSRANGVVCWYKDNNRIVANDHFTFEEQGAFRSLIILNAEIGDSGEYMCNAKDDKIVFNVTVQEIPVYILGKARAPEHYSLVAGNELILECEVSRENATVQWLCDGRVLQPDARTHIERRGTMRKIVLSNLQVSDSGEYVCDAIDDKMNVMVTVQEPPFKFIKKEEINIAAHEEESVTLCAVVNRDNGSVQWSKEGKTISDHRFHATSDGRTHYLTINNLKKSDAGEYECDVGTDKAHFSVQVKAPRIVEFIAELHNITVMEGEDATFKCVVSPEDAKMVWCMNGWPITSNERFKISSNGLCHMLYIRNCQASDSCKLTAEAEGVKSKAVLRVQEKQVLFTKKMESVVAEEFGEATLEVDLSLECGEVQWMRQGVVIHPGPKFSLKQSGRKCTLTIHNLALSDRGTYSCETLHDRTQASLSVDPRKVKIRKGLSEIQTFERETASFEVELTHSNVEGTWLKDGNRLKSNNHCRMTTKGNVHSLTIANLSLEDTGTYTFSTENAKSSARLTVKETPVSILKKLEDRTFPEGTGATLECEVSKYNVTIKWTKNGEELKPGKNHRIYSMGRKCFLQIVRCELGDSGLYVCDAGDATTSCSVEVYERDLEVLHSLEDLDIQEDQNAVFMCEVSLDDVPGEWFKNRERIKPTSTIKIRQEGTKHFLLMCNVKEEDSGEIKFVAKNVESIAYLEVEKLPVNIVKPLEDKTALENTRVLLDCTVSNPRCSIRWYKGRNVILPSERFEICSEGCYRKLVIQEVALEDAGMYSVQVGENTSSARLTVEAQLISIVQELQDVEVSAPEEACFVCEVSVPLLKSPIWTLNGDVLKPGPKVLLEKMETVYKLTLKHTSEDMNGVVMFDSGKAKSTANLHVKK</sequence>
<dbReference type="InterPro" id="IPR036179">
    <property type="entry name" value="Ig-like_dom_sf"/>
</dbReference>
<dbReference type="FunFam" id="2.60.40.10:FF:001811">
    <property type="entry name" value="Obscurin like 1"/>
    <property type="match status" value="1"/>
</dbReference>
<evidence type="ECO:0000256" key="11">
    <source>
        <dbReference type="ARBA" id="ARBA00067525"/>
    </source>
</evidence>
<feature type="domain" description="Ig-like" evidence="13">
    <location>
        <begin position="2416"/>
        <end position="2506"/>
    </location>
</feature>
<feature type="domain" description="Ig-like" evidence="13">
    <location>
        <begin position="958"/>
        <end position="1036"/>
    </location>
</feature>
<evidence type="ECO:0000256" key="6">
    <source>
        <dbReference type="ARBA" id="ARBA00023034"/>
    </source>
</evidence>
<dbReference type="Proteomes" id="UP000824219">
    <property type="component" value="Linkage Group LG06"/>
</dbReference>
<comment type="subcellular location">
    <subcellularLocation>
        <location evidence="2">Cytoplasm</location>
        <location evidence="2">Perinuclear region</location>
    </subcellularLocation>
    <subcellularLocation>
        <location evidence="1">Golgi apparatus</location>
    </subcellularLocation>
</comment>
<dbReference type="FunFam" id="2.60.40.10:FF:000393">
    <property type="entry name" value="Putative obscurin-like protein 1"/>
    <property type="match status" value="1"/>
</dbReference>
<comment type="subunit">
    <text evidence="10">Component of the 3M complex, composed of core components CUL7, CCDC8 and OBSL1. Interacts with CCDC8. Interacts with CUL7; the interaction is direct. Interacts with FBXW8. Interacts (via N-terminal Ig-like domain) with TTN/titin (via C-terminal Ig-like domain); the interaction is direct.</text>
</comment>